<evidence type="ECO:0000313" key="1">
    <source>
        <dbReference type="EMBL" id="PAK95339.1"/>
    </source>
</evidence>
<sequence length="119" mass="13708">MNEYRAPKWLTTYQDFKTLCSAVSGEYIRFYLTTGCDAVTYTHSQNTRGLPRYSCLLTAEDGATLLLELDEWIGRMDEVSASVRAWLAANASLRGCRPNKSHYAGDSYWRRQWQLANPW</sequence>
<evidence type="ECO:0000313" key="3">
    <source>
        <dbReference type="Proteomes" id="UP000216867"/>
    </source>
</evidence>
<accession>A0A269ZCF1</accession>
<organism evidence="1 3">
    <name type="scientific">Brevibacterium casei</name>
    <dbReference type="NCBI Taxonomy" id="33889"/>
    <lineage>
        <taxon>Bacteria</taxon>
        <taxon>Bacillati</taxon>
        <taxon>Actinomycetota</taxon>
        <taxon>Actinomycetes</taxon>
        <taxon>Micrococcales</taxon>
        <taxon>Brevibacteriaceae</taxon>
        <taxon>Brevibacterium</taxon>
    </lineage>
</organism>
<dbReference type="Proteomes" id="UP000594979">
    <property type="component" value="Chromosome"/>
</dbReference>
<evidence type="ECO:0000313" key="4">
    <source>
        <dbReference type="Proteomes" id="UP000594979"/>
    </source>
</evidence>
<dbReference type="Proteomes" id="UP000216867">
    <property type="component" value="Unassembled WGS sequence"/>
</dbReference>
<dbReference type="KEGG" id="bcau:I6G59_00250"/>
<dbReference type="EMBL" id="NCWY01000008">
    <property type="protein sequence ID" value="PAK95339.1"/>
    <property type="molecule type" value="Genomic_DNA"/>
</dbReference>
<reference evidence="2 4" key="2">
    <citation type="submission" date="2020-12" db="EMBL/GenBank/DDBJ databases">
        <title>FDA dAtabase for Regulatory Grade micrObial Sequences (FDA-ARGOS): Supporting development and validation of Infectious Disease Dx tests.</title>
        <authorList>
            <person name="Sproer C."/>
            <person name="Gronow S."/>
            <person name="Severitt S."/>
            <person name="Schroder I."/>
            <person name="Tallon L."/>
            <person name="Sadzewicz L."/>
            <person name="Zhao X."/>
            <person name="Boylan J."/>
            <person name="Ott S."/>
            <person name="Bowen H."/>
            <person name="Vavikolanu K."/>
            <person name="Mehta A."/>
            <person name="Aluvathingal J."/>
            <person name="Nadendla S."/>
            <person name="Lowell S."/>
            <person name="Myers T."/>
            <person name="Yan Y."/>
            <person name="Sichtig H."/>
        </authorList>
    </citation>
    <scope>NUCLEOTIDE SEQUENCE [LARGE SCALE GENOMIC DNA]</scope>
    <source>
        <strain evidence="2 4">FDAARGOS_902</strain>
    </source>
</reference>
<evidence type="ECO:0000313" key="2">
    <source>
        <dbReference type="EMBL" id="QPS33823.1"/>
    </source>
</evidence>
<dbReference type="RefSeq" id="WP_095376285.1">
    <property type="nucleotide sequence ID" value="NZ_CP065682.1"/>
</dbReference>
<gene>
    <name evidence="1" type="ORF">B8X04_11040</name>
    <name evidence="2" type="ORF">I6G59_00250</name>
</gene>
<dbReference type="AlphaFoldDB" id="A0A269ZCF1"/>
<proteinExistence type="predicted"/>
<reference evidence="1 3" key="1">
    <citation type="submission" date="2017-04" db="EMBL/GenBank/DDBJ databases">
        <title>Kefir bacterial isolates.</title>
        <authorList>
            <person name="Kim Y."/>
            <person name="Blasche S."/>
            <person name="Patil K.R."/>
        </authorList>
    </citation>
    <scope>NUCLEOTIDE SEQUENCE [LARGE SCALE GENOMIC DNA]</scope>
    <source>
        <strain evidence="1 3">OG2</strain>
    </source>
</reference>
<protein>
    <submittedName>
        <fullName evidence="1">Uncharacterized protein</fullName>
    </submittedName>
</protein>
<dbReference type="EMBL" id="CP065682">
    <property type="protein sequence ID" value="QPS33823.1"/>
    <property type="molecule type" value="Genomic_DNA"/>
</dbReference>
<name>A0A269ZCF1_9MICO</name>